<name>A0ABS3HHC2_9ENTE</name>
<keyword evidence="4" id="KW-1185">Reference proteome</keyword>
<dbReference type="PRINTS" id="PR00131">
    <property type="entry name" value="GLHYDRLASE1"/>
</dbReference>
<dbReference type="Gene3D" id="3.20.20.80">
    <property type="entry name" value="Glycosidases"/>
    <property type="match status" value="1"/>
</dbReference>
<dbReference type="Pfam" id="PF00232">
    <property type="entry name" value="Glyco_hydro_1"/>
    <property type="match status" value="1"/>
</dbReference>
<evidence type="ECO:0000313" key="3">
    <source>
        <dbReference type="EMBL" id="MBO0452861.1"/>
    </source>
</evidence>
<comment type="similarity">
    <text evidence="2">Belongs to the glycosyl hydrolase 1 family.</text>
</comment>
<accession>A0ABS3HHC2</accession>
<sequence>MKTNNYVFPKGFLWGGATAATQCEGAWDKDGKGASVLDHCTNGDREHPRKVTDSIDPEQHFYPSHKGCMQYDRFEEDIELFAEMGFKTYRLSINWSRIFPNGDDEKPNQAGLDYYRRLFEKCRSHNIEPTVTMTHYDIPWNICVKYGGWANREVIDLFLRYAETILTEYKGLVTRWLTHNEINFGTISYGELITSGILPKHRQIVMHDADATAKDINKRFQALHHEFVASAKVVQLAHEIDSNNEVGCMMCGFAFYPLSCKPGDVAAAQRDMEIWNYYCMDVMCKGKYPYWANRYWKENDINLSIPEEDYRVLENGTVDFISFSYYRTDCSTDELEKHEGSTDFGMQNPLLEATEWGWTIDPQGLRWLLNEYYARYEKPLMIVENGIGAYETMEEDGAIHDTHRIEYMREHFKAMAQAIEDGVDLIGYACWSAIDIVSAGTGEFKKRYGLIYVDADDLGNGTYDRYKKDSFFWYKKVIACNGEKLD</sequence>
<reference evidence="3 4" key="1">
    <citation type="submission" date="2021-03" db="EMBL/GenBank/DDBJ databases">
        <title>Enterococcal diversity collection.</title>
        <authorList>
            <person name="Gilmore M.S."/>
            <person name="Schwartzman J."/>
            <person name="Van Tyne D."/>
            <person name="Martin M."/>
            <person name="Earl A.M."/>
            <person name="Manson A.L."/>
            <person name="Straub T."/>
            <person name="Salamzade R."/>
            <person name="Saavedra J."/>
            <person name="Lebreton F."/>
            <person name="Prichula J."/>
            <person name="Schaufler K."/>
            <person name="Gaca A."/>
            <person name="Sgardioli B."/>
            <person name="Wagenaar J."/>
            <person name="Strong T."/>
        </authorList>
    </citation>
    <scope>NUCLEOTIDE SEQUENCE [LARGE SCALE GENOMIC DNA]</scope>
    <source>
        <strain evidence="3 4">MJM16</strain>
    </source>
</reference>
<dbReference type="GO" id="GO:0016787">
    <property type="term" value="F:hydrolase activity"/>
    <property type="evidence" value="ECO:0007669"/>
    <property type="project" value="UniProtKB-KW"/>
</dbReference>
<comment type="caution">
    <text evidence="3">The sequence shown here is derived from an EMBL/GenBank/DDBJ whole genome shotgun (WGS) entry which is preliminary data.</text>
</comment>
<evidence type="ECO:0000256" key="1">
    <source>
        <dbReference type="ARBA" id="ARBA00023295"/>
    </source>
</evidence>
<dbReference type="EMBL" id="JAFLVR010000025">
    <property type="protein sequence ID" value="MBO0452861.1"/>
    <property type="molecule type" value="Genomic_DNA"/>
</dbReference>
<dbReference type="PANTHER" id="PTHR10353:SF122">
    <property type="entry name" value="6-PHOSPHO-BETA-GLUCOSIDASE ASCB-RELATED"/>
    <property type="match status" value="1"/>
</dbReference>
<dbReference type="InterPro" id="IPR001360">
    <property type="entry name" value="Glyco_hydro_1"/>
</dbReference>
<protein>
    <submittedName>
        <fullName evidence="3">Glycoside hydrolase family 1 protein</fullName>
    </submittedName>
</protein>
<keyword evidence="3" id="KW-0378">Hydrolase</keyword>
<dbReference type="Proteomes" id="UP000664495">
    <property type="component" value="Unassembled WGS sequence"/>
</dbReference>
<organism evidence="3 4">
    <name type="scientific">Candidatus Enterococcus murrayae</name>
    <dbReference type="NCBI Taxonomy" id="2815321"/>
    <lineage>
        <taxon>Bacteria</taxon>
        <taxon>Bacillati</taxon>
        <taxon>Bacillota</taxon>
        <taxon>Bacilli</taxon>
        <taxon>Lactobacillales</taxon>
        <taxon>Enterococcaceae</taxon>
        <taxon>Enterococcus</taxon>
    </lineage>
</organism>
<evidence type="ECO:0000256" key="2">
    <source>
        <dbReference type="RuleBase" id="RU003690"/>
    </source>
</evidence>
<proteinExistence type="inferred from homology"/>
<dbReference type="RefSeq" id="WP_207108635.1">
    <property type="nucleotide sequence ID" value="NZ_JAFLVR010000025.1"/>
</dbReference>
<gene>
    <name evidence="3" type="ORF">JZO85_11305</name>
</gene>
<evidence type="ECO:0000313" key="4">
    <source>
        <dbReference type="Proteomes" id="UP000664495"/>
    </source>
</evidence>
<dbReference type="SUPFAM" id="SSF51445">
    <property type="entry name" value="(Trans)glycosidases"/>
    <property type="match status" value="1"/>
</dbReference>
<dbReference type="InterPro" id="IPR017853">
    <property type="entry name" value="GH"/>
</dbReference>
<dbReference type="PANTHER" id="PTHR10353">
    <property type="entry name" value="GLYCOSYL HYDROLASE"/>
    <property type="match status" value="1"/>
</dbReference>
<keyword evidence="1" id="KW-0326">Glycosidase</keyword>